<protein>
    <submittedName>
        <fullName evidence="1">Uncharacterized protein</fullName>
    </submittedName>
</protein>
<dbReference type="Proteomes" id="UP001501710">
    <property type="component" value="Unassembled WGS sequence"/>
</dbReference>
<organism evidence="1 2">
    <name type="scientific">Actinomadura meridiana</name>
    <dbReference type="NCBI Taxonomy" id="559626"/>
    <lineage>
        <taxon>Bacteria</taxon>
        <taxon>Bacillati</taxon>
        <taxon>Actinomycetota</taxon>
        <taxon>Actinomycetes</taxon>
        <taxon>Streptosporangiales</taxon>
        <taxon>Thermomonosporaceae</taxon>
        <taxon>Actinomadura</taxon>
    </lineage>
</organism>
<dbReference type="RefSeq" id="WP_344893260.1">
    <property type="nucleotide sequence ID" value="NZ_BAABAS010000005.1"/>
</dbReference>
<accession>A0ABP8BXT1</accession>
<comment type="caution">
    <text evidence="1">The sequence shown here is derived from an EMBL/GenBank/DDBJ whole genome shotgun (WGS) entry which is preliminary data.</text>
</comment>
<name>A0ABP8BXT1_9ACTN</name>
<proteinExistence type="predicted"/>
<dbReference type="EMBL" id="BAABAS010000005">
    <property type="protein sequence ID" value="GAA4228776.1"/>
    <property type="molecule type" value="Genomic_DNA"/>
</dbReference>
<sequence length="88" mass="9722">MGDFPRGLVDLGAVAKSVSHYYSDFRRAANAEGKVEGKAESVVMVLEARGVALRADERERILACTDRERLDVWLRRSVRVESAAELSG</sequence>
<evidence type="ECO:0000313" key="1">
    <source>
        <dbReference type="EMBL" id="GAA4228776.1"/>
    </source>
</evidence>
<evidence type="ECO:0000313" key="2">
    <source>
        <dbReference type="Proteomes" id="UP001501710"/>
    </source>
</evidence>
<gene>
    <name evidence="1" type="ORF">GCM10022254_19590</name>
</gene>
<keyword evidence="2" id="KW-1185">Reference proteome</keyword>
<reference evidence="2" key="1">
    <citation type="journal article" date="2019" name="Int. J. Syst. Evol. Microbiol.">
        <title>The Global Catalogue of Microorganisms (GCM) 10K type strain sequencing project: providing services to taxonomists for standard genome sequencing and annotation.</title>
        <authorList>
            <consortium name="The Broad Institute Genomics Platform"/>
            <consortium name="The Broad Institute Genome Sequencing Center for Infectious Disease"/>
            <person name="Wu L."/>
            <person name="Ma J."/>
        </authorList>
    </citation>
    <scope>NUCLEOTIDE SEQUENCE [LARGE SCALE GENOMIC DNA]</scope>
    <source>
        <strain evidence="2">JCM 17440</strain>
    </source>
</reference>